<dbReference type="Gene3D" id="3.40.50.300">
    <property type="entry name" value="P-loop containing nucleotide triphosphate hydrolases"/>
    <property type="match status" value="2"/>
</dbReference>
<dbReference type="InterPro" id="IPR003593">
    <property type="entry name" value="AAA+_ATPase"/>
</dbReference>
<gene>
    <name evidence="11" type="ORF">HJC23_009341</name>
</gene>
<dbReference type="Pfam" id="PF01061">
    <property type="entry name" value="ABC2_membrane"/>
    <property type="match status" value="2"/>
</dbReference>
<comment type="caution">
    <text evidence="11">The sequence shown here is derived from an EMBL/GenBank/DDBJ whole genome shotgun (WGS) entry which is preliminary data.</text>
</comment>
<evidence type="ECO:0000259" key="10">
    <source>
        <dbReference type="PROSITE" id="PS50893"/>
    </source>
</evidence>
<feature type="transmembrane region" description="Helical" evidence="9">
    <location>
        <begin position="562"/>
        <end position="580"/>
    </location>
</feature>
<dbReference type="GO" id="GO:0005524">
    <property type="term" value="F:ATP binding"/>
    <property type="evidence" value="ECO:0007669"/>
    <property type="project" value="UniProtKB-KW"/>
</dbReference>
<evidence type="ECO:0000256" key="9">
    <source>
        <dbReference type="SAM" id="Phobius"/>
    </source>
</evidence>
<feature type="transmembrane region" description="Helical" evidence="9">
    <location>
        <begin position="703"/>
        <end position="726"/>
    </location>
</feature>
<dbReference type="PROSITE" id="PS00211">
    <property type="entry name" value="ABC_TRANSPORTER_1"/>
    <property type="match status" value="1"/>
</dbReference>
<dbReference type="PANTHER" id="PTHR19241">
    <property type="entry name" value="ATP-BINDING CASSETTE TRANSPORTER"/>
    <property type="match status" value="1"/>
</dbReference>
<name>A0ABD3QTA8_9STRA</name>
<feature type="transmembrane region" description="Helical" evidence="9">
    <location>
        <begin position="1275"/>
        <end position="1295"/>
    </location>
</feature>
<keyword evidence="6 9" id="KW-1133">Transmembrane helix</keyword>
<feature type="transmembrane region" description="Helical" evidence="9">
    <location>
        <begin position="1181"/>
        <end position="1206"/>
    </location>
</feature>
<feature type="region of interest" description="Disordered" evidence="8">
    <location>
        <begin position="1"/>
        <end position="26"/>
    </location>
</feature>
<evidence type="ECO:0000256" key="3">
    <source>
        <dbReference type="ARBA" id="ARBA00022692"/>
    </source>
</evidence>
<keyword evidence="7 9" id="KW-0472">Membrane</keyword>
<dbReference type="SUPFAM" id="SSF52540">
    <property type="entry name" value="P-loop containing nucleoside triphosphate hydrolases"/>
    <property type="match status" value="2"/>
</dbReference>
<dbReference type="Proteomes" id="UP001516023">
    <property type="component" value="Unassembled WGS sequence"/>
</dbReference>
<dbReference type="Pfam" id="PF00005">
    <property type="entry name" value="ABC_tran"/>
    <property type="match status" value="2"/>
</dbReference>
<evidence type="ECO:0000256" key="5">
    <source>
        <dbReference type="ARBA" id="ARBA00022840"/>
    </source>
</evidence>
<reference evidence="11 12" key="1">
    <citation type="journal article" date="2020" name="G3 (Bethesda)">
        <title>Improved Reference Genome for Cyclotella cryptica CCMP332, a Model for Cell Wall Morphogenesis, Salinity Adaptation, and Lipid Production in Diatoms (Bacillariophyta).</title>
        <authorList>
            <person name="Roberts W.R."/>
            <person name="Downey K.M."/>
            <person name="Ruck E.C."/>
            <person name="Traller J.C."/>
            <person name="Alverson A.J."/>
        </authorList>
    </citation>
    <scope>NUCLEOTIDE SEQUENCE [LARGE SCALE GENOMIC DNA]</scope>
    <source>
        <strain evidence="11 12">CCMP332</strain>
    </source>
</reference>
<evidence type="ECO:0000256" key="2">
    <source>
        <dbReference type="ARBA" id="ARBA00022448"/>
    </source>
</evidence>
<evidence type="ECO:0000256" key="1">
    <source>
        <dbReference type="ARBA" id="ARBA00004141"/>
    </source>
</evidence>
<accession>A0ABD3QTA8</accession>
<evidence type="ECO:0000313" key="12">
    <source>
        <dbReference type="Proteomes" id="UP001516023"/>
    </source>
</evidence>
<evidence type="ECO:0000256" key="6">
    <source>
        <dbReference type="ARBA" id="ARBA00022989"/>
    </source>
</evidence>
<feature type="domain" description="ABC transporter" evidence="10">
    <location>
        <begin position="110"/>
        <end position="378"/>
    </location>
</feature>
<evidence type="ECO:0000256" key="4">
    <source>
        <dbReference type="ARBA" id="ARBA00022741"/>
    </source>
</evidence>
<feature type="transmembrane region" description="Helical" evidence="9">
    <location>
        <begin position="586"/>
        <end position="607"/>
    </location>
</feature>
<keyword evidence="3 9" id="KW-0812">Transmembrane</keyword>
<dbReference type="InterPro" id="IPR027417">
    <property type="entry name" value="P-loop_NTPase"/>
</dbReference>
<feature type="transmembrane region" description="Helical" evidence="9">
    <location>
        <begin position="1108"/>
        <end position="1127"/>
    </location>
</feature>
<dbReference type="InterPro" id="IPR013525">
    <property type="entry name" value="ABC2_TM"/>
</dbReference>
<protein>
    <recommendedName>
        <fullName evidence="10">ABC transporter domain-containing protein</fullName>
    </recommendedName>
</protein>
<evidence type="ECO:0000256" key="7">
    <source>
        <dbReference type="ARBA" id="ARBA00023136"/>
    </source>
</evidence>
<keyword evidence="2" id="KW-0813">Transport</keyword>
<feature type="domain" description="ABC transporter" evidence="10">
    <location>
        <begin position="765"/>
        <end position="1010"/>
    </location>
</feature>
<comment type="subcellular location">
    <subcellularLocation>
        <location evidence="1">Membrane</location>
        <topology evidence="1">Multi-pass membrane protein</topology>
    </subcellularLocation>
</comment>
<dbReference type="InterPro" id="IPR003439">
    <property type="entry name" value="ABC_transporter-like_ATP-bd"/>
</dbReference>
<evidence type="ECO:0000313" key="11">
    <source>
        <dbReference type="EMBL" id="KAL3803377.1"/>
    </source>
</evidence>
<feature type="transmembrane region" description="Helical" evidence="9">
    <location>
        <begin position="619"/>
        <end position="647"/>
    </location>
</feature>
<dbReference type="SMART" id="SM00382">
    <property type="entry name" value="AAA"/>
    <property type="match status" value="2"/>
</dbReference>
<feature type="transmembrane region" description="Helical" evidence="9">
    <location>
        <begin position="1251"/>
        <end position="1269"/>
    </location>
</feature>
<keyword evidence="5" id="KW-0067">ATP-binding</keyword>
<dbReference type="InterPro" id="IPR034003">
    <property type="entry name" value="ABCG_PDR_2"/>
</dbReference>
<evidence type="ECO:0000256" key="8">
    <source>
        <dbReference type="SAM" id="MobiDB-lite"/>
    </source>
</evidence>
<dbReference type="InterPro" id="IPR017871">
    <property type="entry name" value="ABC_transporter-like_CS"/>
</dbReference>
<dbReference type="CDD" id="cd03232">
    <property type="entry name" value="ABCG_PDR_domain2"/>
    <property type="match status" value="1"/>
</dbReference>
<feature type="transmembrane region" description="Helical" evidence="9">
    <location>
        <begin position="1218"/>
        <end position="1239"/>
    </location>
</feature>
<dbReference type="GO" id="GO:0016020">
    <property type="term" value="C:membrane"/>
    <property type="evidence" value="ECO:0007669"/>
    <property type="project" value="UniProtKB-SubCell"/>
</dbReference>
<dbReference type="PROSITE" id="PS50893">
    <property type="entry name" value="ABC_TRANSPORTER_2"/>
    <property type="match status" value="2"/>
</dbReference>
<sequence>MASKIPNDGQPEQHLDRVPDGASNGLLGQRESLLRSLLASNSAERTAELERSPAKKIRETVEALEDPDISVEVRIKNGGYSVSTNSSESGKGIETVASCGTLTGMIRKFVRMLTCACDGKKEEHETKVIMEGVNLLLEEGKMYLVLGAPGCGKSTLLKMIANLLPTSSGSSITGSVSVNGVHPDDPSVVWSNVVSYVDQIDRLHGYLTVKETLEFAYQCRLGGTHSGPRIKDPDSASTKEVIAQLDQEGFMVDTVLEVVGLKRVADTFVGNDAVRGVSGGQRKRVTVGEMMCVSSQVQMYDEISTGLDASTTFEIVKLLGYVNRMKKSIKLVSLLQPPPETVALFDEIILLDKGRVLYAGPVENVTSHFNSLGYNQPSHMDLADWLQSLPTKDGANFLSPTEEGDSPRVHLTNEEFVQKFNASDHGKATLAKLENPVSSKKISFLQHKMFRQRYANSWSRYIVLIFRREFLFWWRDKYQIKARILQDLVMGIIVGTVFWQTSDPQTAMGVIFQSVFFISSGAMLMVGPQIETRGVFYKEQDANFYPTWTFVFARALSSLPTAILDALVYGCVVYWFAGFAATPENFFVFLLLALLAALSGGLMYSIFSGIVHDRTRAQAVMSISIVVMVLFSGFTVQPDVIPVYYIWIYWMNMFAWVIRALAINEFRSPEYDDVIADDGTTSGEAILSQFGFALNGEPLEYVWVWYTLLFCIGVCIFSVIVSVICLNHVRFATGKAASGGSLEVNEKEATSSPTHVSLPVKGATLTFKDVHYTVTASTSREKLELLKGVTGFFTAGKMTALMGSSGAGKTTLMDVLSLRKHSGEISGEIYLNGYPLEPDAFRRCTGYVEQFDKQSPQLTIRETVEFSAMMRLDQSIAVETKQKFVDQVLAMLELDSEAHLLVGSDSTGGLSFEQKKRLSIAVELAANPSIIFLDEPTSGLDARAASIVMRSMRRIANTGIAVVATIHQPSIDIFNSFDNLLLLKAGGETVFFGDLGNESCKLIEYLEGYESTNKIKIGENPATWMLNCIGAGGGSIADEFDYARAYARSSLAKQCLERIDEYNANPDNSNRIIFPTKYATSANFQRVAVYRKLSKIYWRSPGYNRVRLLVSAVVALLFGTVFASQRVPENEGDMNSRVTSIYITALFLAVNAQNTAVPVFEMERNMFYRHKAALMYDQSAISLAFFLCELPFIALASLVFCCLWYFTVGFIVEAGKFFWYYLFMTLSLATYTFAGQALISVLRDDVTAQGVGSIFIGLSSIFAGVLIRPQMINNIWIWAYWLFPLQLVVFHLITCSRVSWYHSSRMTPPQLLLLLDQTSTTSSEKHTVPKCLLVPCCPAIVRVQLKTGYMSHLEAYGSHRISHGMCFTCLGQLCLQNAFHFMASHSGTIYQIEMSTGDQALPSEAT</sequence>
<keyword evidence="12" id="KW-1185">Reference proteome</keyword>
<feature type="transmembrane region" description="Helical" evidence="9">
    <location>
        <begin position="1139"/>
        <end position="1160"/>
    </location>
</feature>
<keyword evidence="4" id="KW-0547">Nucleotide-binding</keyword>
<organism evidence="11 12">
    <name type="scientific">Cyclotella cryptica</name>
    <dbReference type="NCBI Taxonomy" id="29204"/>
    <lineage>
        <taxon>Eukaryota</taxon>
        <taxon>Sar</taxon>
        <taxon>Stramenopiles</taxon>
        <taxon>Ochrophyta</taxon>
        <taxon>Bacillariophyta</taxon>
        <taxon>Coscinodiscophyceae</taxon>
        <taxon>Thalassiosirophycidae</taxon>
        <taxon>Stephanodiscales</taxon>
        <taxon>Stephanodiscaceae</taxon>
        <taxon>Cyclotella</taxon>
    </lineage>
</organism>
<dbReference type="FunFam" id="3.40.50.300:FF:000289">
    <property type="entry name" value="ABC transporter G family member 31"/>
    <property type="match status" value="1"/>
</dbReference>
<dbReference type="EMBL" id="JABMIG020000014">
    <property type="protein sequence ID" value="KAL3803377.1"/>
    <property type="molecule type" value="Genomic_DNA"/>
</dbReference>
<proteinExistence type="predicted"/>